<accession>A0A1I2VVW7</accession>
<feature type="compositionally biased region" description="Basic and acidic residues" evidence="1">
    <location>
        <begin position="37"/>
        <end position="54"/>
    </location>
</feature>
<organism evidence="2 3">
    <name type="scientific">Streptomyces mirabilis</name>
    <dbReference type="NCBI Taxonomy" id="68239"/>
    <lineage>
        <taxon>Bacteria</taxon>
        <taxon>Bacillati</taxon>
        <taxon>Actinomycetota</taxon>
        <taxon>Actinomycetes</taxon>
        <taxon>Kitasatosporales</taxon>
        <taxon>Streptomycetaceae</taxon>
        <taxon>Streptomyces</taxon>
    </lineage>
</organism>
<feature type="compositionally biased region" description="Basic and acidic residues" evidence="1">
    <location>
        <begin position="110"/>
        <end position="125"/>
    </location>
</feature>
<evidence type="ECO:0000256" key="1">
    <source>
        <dbReference type="SAM" id="MobiDB-lite"/>
    </source>
</evidence>
<feature type="compositionally biased region" description="Polar residues" evidence="1">
    <location>
        <begin position="23"/>
        <end position="36"/>
    </location>
</feature>
<feature type="region of interest" description="Disordered" evidence="1">
    <location>
        <begin position="23"/>
        <end position="66"/>
    </location>
</feature>
<dbReference type="AlphaFoldDB" id="A0A1I2VVW7"/>
<reference evidence="2 3" key="1">
    <citation type="submission" date="2016-10" db="EMBL/GenBank/DDBJ databases">
        <authorList>
            <person name="de Groot N.N."/>
        </authorList>
    </citation>
    <scope>NUCLEOTIDE SEQUENCE [LARGE SCALE GENOMIC DNA]</scope>
    <source>
        <strain evidence="2 3">OK461</strain>
    </source>
</reference>
<name>A0A1I2VVW7_9ACTN</name>
<dbReference type="EMBL" id="FONR01000033">
    <property type="protein sequence ID" value="SFG91431.1"/>
    <property type="molecule type" value="Genomic_DNA"/>
</dbReference>
<evidence type="ECO:0000313" key="2">
    <source>
        <dbReference type="EMBL" id="SFG91431.1"/>
    </source>
</evidence>
<evidence type="ECO:0000313" key="3">
    <source>
        <dbReference type="Proteomes" id="UP000181942"/>
    </source>
</evidence>
<gene>
    <name evidence="2" type="ORF">SAMN02787118_1333</name>
</gene>
<sequence length="135" mass="14078">MTVQSSSRKAAESVRAFRDELTLTGSGTDKTSSLKSSADKTKAAVQERGKRVPDPDPDAGADAGARAQRLIGGKGFACTGSGTAATTSTAILDAVRAERAALPAPGPYVPEKHWSTRKEPGDERRRPRAALALTT</sequence>
<dbReference type="RefSeq" id="WP_075033044.1">
    <property type="nucleotide sequence ID" value="NZ_FONR01000033.1"/>
</dbReference>
<dbReference type="Proteomes" id="UP000181942">
    <property type="component" value="Unassembled WGS sequence"/>
</dbReference>
<protein>
    <submittedName>
        <fullName evidence="2">Uncharacterized protein</fullName>
    </submittedName>
</protein>
<feature type="region of interest" description="Disordered" evidence="1">
    <location>
        <begin position="103"/>
        <end position="135"/>
    </location>
</feature>
<proteinExistence type="predicted"/>